<name>A0A0A9GH89_ARUDO</name>
<dbReference type="EMBL" id="GBRH01173436">
    <property type="protein sequence ID" value="JAE24460.1"/>
    <property type="molecule type" value="Transcribed_RNA"/>
</dbReference>
<organism evidence="1">
    <name type="scientific">Arundo donax</name>
    <name type="common">Giant reed</name>
    <name type="synonym">Donax arundinaceus</name>
    <dbReference type="NCBI Taxonomy" id="35708"/>
    <lineage>
        <taxon>Eukaryota</taxon>
        <taxon>Viridiplantae</taxon>
        <taxon>Streptophyta</taxon>
        <taxon>Embryophyta</taxon>
        <taxon>Tracheophyta</taxon>
        <taxon>Spermatophyta</taxon>
        <taxon>Magnoliopsida</taxon>
        <taxon>Liliopsida</taxon>
        <taxon>Poales</taxon>
        <taxon>Poaceae</taxon>
        <taxon>PACMAD clade</taxon>
        <taxon>Arundinoideae</taxon>
        <taxon>Arundineae</taxon>
        <taxon>Arundo</taxon>
    </lineage>
</organism>
<proteinExistence type="predicted"/>
<protein>
    <submittedName>
        <fullName evidence="1">Uncharacterized protein</fullName>
    </submittedName>
</protein>
<evidence type="ECO:0000313" key="1">
    <source>
        <dbReference type="EMBL" id="JAE24460.1"/>
    </source>
</evidence>
<dbReference type="AlphaFoldDB" id="A0A0A9GH89"/>
<reference evidence="1" key="1">
    <citation type="submission" date="2014-09" db="EMBL/GenBank/DDBJ databases">
        <authorList>
            <person name="Magalhaes I.L.F."/>
            <person name="Oliveira U."/>
            <person name="Santos F.R."/>
            <person name="Vidigal T.H.D.A."/>
            <person name="Brescovit A.D."/>
            <person name="Santos A.J."/>
        </authorList>
    </citation>
    <scope>NUCLEOTIDE SEQUENCE</scope>
    <source>
        <tissue evidence="1">Shoot tissue taken approximately 20 cm above the soil surface</tissue>
    </source>
</reference>
<accession>A0A0A9GH89</accession>
<reference evidence="1" key="2">
    <citation type="journal article" date="2015" name="Data Brief">
        <title>Shoot transcriptome of the giant reed, Arundo donax.</title>
        <authorList>
            <person name="Barrero R.A."/>
            <person name="Guerrero F.D."/>
            <person name="Moolhuijzen P."/>
            <person name="Goolsby J.A."/>
            <person name="Tidwell J."/>
            <person name="Bellgard S.E."/>
            <person name="Bellgard M.I."/>
        </authorList>
    </citation>
    <scope>NUCLEOTIDE SEQUENCE</scope>
    <source>
        <tissue evidence="1">Shoot tissue taken approximately 20 cm above the soil surface</tissue>
    </source>
</reference>
<sequence>MPEIGLQRRYSWVRKRKNIWHCLSWTSNKKMSPKCYMIGSGLAIPSVFTLTKVNKETKPTRLLLCNTAKNRNSIKRKDRTNGI</sequence>